<dbReference type="RefSeq" id="WP_176393809.1">
    <property type="nucleotide sequence ID" value="NZ_NFSB01000053.1"/>
</dbReference>
<accession>A0A1Y3LI53</accession>
<sequence>MTISTCKESGQLADLQEVFLDFECESIEGCEILFFNHSLAGPNSAEAVRAAYSYLIKPVGRSSFYSGSVKLFKAERYGGDGILSNGGGARCGFDGTWQLKGLGPNPLVGHDVDVGHGDGNLSLLTALYETIWAEIIEAVLPYGATRTVAVLDTGQKYETRKGMQKRGLLVREPVVRPAHFIRAIYFRQKRLEGLGEDAQRVKEAIHKLVDFLPGSASVAPNEDIPHRLSKGLVELAGRYARQFAAARAKHIIHYNVSASNVSMEGGWLDLSGVCLFTDLINGDRLSFDRFNSEYRPALQSINSLCYYLGKYSVVSIEESLALWEAALGRFSETYSHQLRLYQVAQAGFPLWLLADVEHTTEFQEFSSFLDTVLKLDDFSVTPVVNESGWDGYERWTFRLYRALLAGASTDLAEADLSWLSLVKADLALLCTRYRTLLEKVTQAASSQHITRKNLHRCMVFNVTRLNRSHRLLHDMNGLIGTIDRDMDINAKIAYQRLSDEAVLVGIFNLSNESLTSVPFWLSKQQSIWFESQTGLFRLEGEEECSLTKDELLAKSDRNADIYRALSFYSGAWSEIDEEEF</sequence>
<evidence type="ECO:0008006" key="3">
    <source>
        <dbReference type="Google" id="ProtNLM"/>
    </source>
</evidence>
<gene>
    <name evidence="1" type="ORF">B8W72_03520</name>
</gene>
<proteinExistence type="predicted"/>
<dbReference type="Proteomes" id="UP000196082">
    <property type="component" value="Unassembled WGS sequence"/>
</dbReference>
<evidence type="ECO:0000313" key="2">
    <source>
        <dbReference type="Proteomes" id="UP000196082"/>
    </source>
</evidence>
<evidence type="ECO:0000313" key="1">
    <source>
        <dbReference type="EMBL" id="OUM37765.1"/>
    </source>
</evidence>
<dbReference type="AlphaFoldDB" id="A0A1Y3LI53"/>
<comment type="caution">
    <text evidence="1">The sequence shown here is derived from an EMBL/GenBank/DDBJ whole genome shotgun (WGS) entry which is preliminary data.</text>
</comment>
<protein>
    <recommendedName>
        <fullName evidence="3">MchC protein</fullName>
    </recommendedName>
</protein>
<dbReference type="EMBL" id="NFSB01000053">
    <property type="protein sequence ID" value="OUM37765.1"/>
    <property type="molecule type" value="Genomic_DNA"/>
</dbReference>
<organism evidence="1 2">
    <name type="scientific">Pseudomonas putida</name>
    <name type="common">Arthrobacter siderocapsulatus</name>
    <dbReference type="NCBI Taxonomy" id="303"/>
    <lineage>
        <taxon>Bacteria</taxon>
        <taxon>Pseudomonadati</taxon>
        <taxon>Pseudomonadota</taxon>
        <taxon>Gammaproteobacteria</taxon>
        <taxon>Pseudomonadales</taxon>
        <taxon>Pseudomonadaceae</taxon>
        <taxon>Pseudomonas</taxon>
    </lineage>
</organism>
<name>A0A1Y3LI53_PSEPU</name>
<reference evidence="1 2" key="1">
    <citation type="submission" date="2017-05" db="EMBL/GenBank/DDBJ databases">
        <title>Whole genome sequence of Pseudomonas putida isolate 1312 commercialized as a biostimulant.</title>
        <authorList>
            <person name="Crovadore J."/>
            <person name="Blanc P."/>
            <person name="Chablais R."/>
            <person name="Cochard B."/>
            <person name="Grizard D."/>
            <person name="Lefort F."/>
        </authorList>
    </citation>
    <scope>NUCLEOTIDE SEQUENCE [LARGE SCALE GENOMIC DNA]</scope>
    <source>
        <strain evidence="1 2">1312</strain>
    </source>
</reference>